<sequence>MRADSLALAFEQRRTRLRNIAYRMLGSAAEADDAVQETWLRLDRVAAAEIANLDGWLTTVVTRICLDALRVRAQRAETTETAAVDARATGPGADPEDEALLADSVGRAMLVVLDVLGPEERVAFVLHDLFAVPFADIAPMLGRTPATTKKLASRARLRVHAPARVEQAEFAEQRVAVAAFLKAAREGDLGELLAVLAPDVVRTADPAALPPGMAALVRGAAAVAEGTLVLRQRSRDAVLLLVDGRPGLVVAQGGKPLFAVTFTVHAGRIAAYDVVAAPDRLAELTLALLPDQS</sequence>
<keyword evidence="5" id="KW-0238">DNA-binding</keyword>
<keyword evidence="9" id="KW-0240">DNA-directed RNA polymerase</keyword>
<dbReference type="GO" id="GO:0000428">
    <property type="term" value="C:DNA-directed RNA polymerase complex"/>
    <property type="evidence" value="ECO:0007669"/>
    <property type="project" value="UniProtKB-KW"/>
</dbReference>
<comment type="caution">
    <text evidence="9">The sequence shown here is derived from an EMBL/GenBank/DDBJ whole genome shotgun (WGS) entry which is preliminary data.</text>
</comment>
<dbReference type="InterPro" id="IPR036388">
    <property type="entry name" value="WH-like_DNA-bd_sf"/>
</dbReference>
<dbReference type="PANTHER" id="PTHR30173:SF43">
    <property type="entry name" value="ECF RNA POLYMERASE SIGMA FACTOR SIGI-RELATED"/>
    <property type="match status" value="1"/>
</dbReference>
<dbReference type="Pfam" id="PF04542">
    <property type="entry name" value="Sigma70_r2"/>
    <property type="match status" value="1"/>
</dbReference>
<dbReference type="InterPro" id="IPR013249">
    <property type="entry name" value="RNA_pol_sigma70_r4_t2"/>
</dbReference>
<evidence type="ECO:0000256" key="3">
    <source>
        <dbReference type="ARBA" id="ARBA00023015"/>
    </source>
</evidence>
<dbReference type="PANTHER" id="PTHR30173">
    <property type="entry name" value="SIGMA 19 FACTOR"/>
    <property type="match status" value="1"/>
</dbReference>
<evidence type="ECO:0000256" key="6">
    <source>
        <dbReference type="ARBA" id="ARBA00023163"/>
    </source>
</evidence>
<dbReference type="InterPro" id="IPR014284">
    <property type="entry name" value="RNA_pol_sigma-70_dom"/>
</dbReference>
<evidence type="ECO:0000313" key="9">
    <source>
        <dbReference type="EMBL" id="GGN79928.1"/>
    </source>
</evidence>
<evidence type="ECO:0000256" key="5">
    <source>
        <dbReference type="ARBA" id="ARBA00023125"/>
    </source>
</evidence>
<comment type="similarity">
    <text evidence="1">Belongs to the sigma-70 factor family. ECF subfamily.</text>
</comment>
<dbReference type="InterPro" id="IPR013325">
    <property type="entry name" value="RNA_pol_sigma_r2"/>
</dbReference>
<dbReference type="Gene3D" id="1.10.1740.10">
    <property type="match status" value="1"/>
</dbReference>
<dbReference type="InterPro" id="IPR013324">
    <property type="entry name" value="RNA_pol_sigma_r3/r4-like"/>
</dbReference>
<dbReference type="EMBL" id="BMNE01000003">
    <property type="protein sequence ID" value="GGN79928.1"/>
    <property type="molecule type" value="Genomic_DNA"/>
</dbReference>
<evidence type="ECO:0000256" key="1">
    <source>
        <dbReference type="ARBA" id="ARBA00010641"/>
    </source>
</evidence>
<accession>A0ABQ2KDI3</accession>
<feature type="domain" description="RNA polymerase sigma-70 region 2" evidence="7">
    <location>
        <begin position="10"/>
        <end position="72"/>
    </location>
</feature>
<dbReference type="Pfam" id="PF08281">
    <property type="entry name" value="Sigma70_r4_2"/>
    <property type="match status" value="1"/>
</dbReference>
<organism evidence="9 10">
    <name type="scientific">Nocardia rhizosphaerihabitans</name>
    <dbReference type="NCBI Taxonomy" id="1691570"/>
    <lineage>
        <taxon>Bacteria</taxon>
        <taxon>Bacillati</taxon>
        <taxon>Actinomycetota</taxon>
        <taxon>Actinomycetes</taxon>
        <taxon>Mycobacteriales</taxon>
        <taxon>Nocardiaceae</taxon>
        <taxon>Nocardia</taxon>
    </lineage>
</organism>
<name>A0ABQ2KDI3_9NOCA</name>
<protein>
    <submittedName>
        <fullName evidence="9">DNA-directed RNA polymerase sigma-70 factor</fullName>
    </submittedName>
</protein>
<evidence type="ECO:0000259" key="7">
    <source>
        <dbReference type="Pfam" id="PF04542"/>
    </source>
</evidence>
<proteinExistence type="inferred from homology"/>
<dbReference type="Gene3D" id="3.10.450.50">
    <property type="match status" value="1"/>
</dbReference>
<reference evidence="10" key="1">
    <citation type="journal article" date="2019" name="Int. J. Syst. Evol. Microbiol.">
        <title>The Global Catalogue of Microorganisms (GCM) 10K type strain sequencing project: providing services to taxonomists for standard genome sequencing and annotation.</title>
        <authorList>
            <consortium name="The Broad Institute Genomics Platform"/>
            <consortium name="The Broad Institute Genome Sequencing Center for Infectious Disease"/>
            <person name="Wu L."/>
            <person name="Ma J."/>
        </authorList>
    </citation>
    <scope>NUCLEOTIDE SEQUENCE [LARGE SCALE GENOMIC DNA]</scope>
    <source>
        <strain evidence="10">CGMCC 4.7329</strain>
    </source>
</reference>
<dbReference type="InterPro" id="IPR052704">
    <property type="entry name" value="ECF_Sigma-70_Domain"/>
</dbReference>
<dbReference type="InterPro" id="IPR007627">
    <property type="entry name" value="RNA_pol_sigma70_r2"/>
</dbReference>
<evidence type="ECO:0000256" key="4">
    <source>
        <dbReference type="ARBA" id="ARBA00023082"/>
    </source>
</evidence>
<keyword evidence="6" id="KW-0804">Transcription</keyword>
<evidence type="ECO:0000313" key="10">
    <source>
        <dbReference type="Proteomes" id="UP000658127"/>
    </source>
</evidence>
<keyword evidence="10" id="KW-1185">Reference proteome</keyword>
<dbReference type="SUPFAM" id="SSF88659">
    <property type="entry name" value="Sigma3 and sigma4 domains of RNA polymerase sigma factors"/>
    <property type="match status" value="1"/>
</dbReference>
<dbReference type="RefSeq" id="WP_189028163.1">
    <property type="nucleotide sequence ID" value="NZ_BMNE01000003.1"/>
</dbReference>
<evidence type="ECO:0000256" key="2">
    <source>
        <dbReference type="ARBA" id="ARBA00011344"/>
    </source>
</evidence>
<comment type="subunit">
    <text evidence="2">Interacts transiently with the RNA polymerase catalytic core formed by RpoA, RpoB, RpoC and RpoZ (2 alpha, 1 beta, 1 beta' and 1 omega subunit) to form the RNA polymerase holoenzyme that can initiate transcription.</text>
</comment>
<dbReference type="SUPFAM" id="SSF88946">
    <property type="entry name" value="Sigma2 domain of RNA polymerase sigma factors"/>
    <property type="match status" value="1"/>
</dbReference>
<dbReference type="InterPro" id="IPR032710">
    <property type="entry name" value="NTF2-like_dom_sf"/>
</dbReference>
<feature type="domain" description="RNA polymerase sigma factor 70 region 4 type 2" evidence="8">
    <location>
        <begin position="109"/>
        <end position="158"/>
    </location>
</feature>
<dbReference type="SUPFAM" id="SSF54427">
    <property type="entry name" value="NTF2-like"/>
    <property type="match status" value="1"/>
</dbReference>
<evidence type="ECO:0000259" key="8">
    <source>
        <dbReference type="Pfam" id="PF08281"/>
    </source>
</evidence>
<keyword evidence="4" id="KW-0731">Sigma factor</keyword>
<gene>
    <name evidence="9" type="primary">rpoE</name>
    <name evidence="9" type="ORF">GCM10011610_28830</name>
</gene>
<dbReference type="Proteomes" id="UP000658127">
    <property type="component" value="Unassembled WGS sequence"/>
</dbReference>
<dbReference type="Gene3D" id="1.10.10.10">
    <property type="entry name" value="Winged helix-like DNA-binding domain superfamily/Winged helix DNA-binding domain"/>
    <property type="match status" value="1"/>
</dbReference>
<keyword evidence="3" id="KW-0805">Transcription regulation</keyword>
<dbReference type="NCBIfam" id="TIGR02937">
    <property type="entry name" value="sigma70-ECF"/>
    <property type="match status" value="1"/>
</dbReference>